<dbReference type="InterPro" id="IPR036890">
    <property type="entry name" value="HATPase_C_sf"/>
</dbReference>
<dbReference type="PANTHER" id="PTHR32387">
    <property type="entry name" value="WU:FJ29H11"/>
    <property type="match status" value="1"/>
</dbReference>
<dbReference type="InParanoid" id="F0XQS7"/>
<dbReference type="OrthoDB" id="1262810at2759"/>
<accession>F0XQS7</accession>
<gene>
    <name evidence="3" type="ORF">CMQ_85</name>
</gene>
<dbReference type="RefSeq" id="XP_014169499.1">
    <property type="nucleotide sequence ID" value="XM_014314024.1"/>
</dbReference>
<feature type="region of interest" description="Disordered" evidence="2">
    <location>
        <begin position="198"/>
        <end position="243"/>
    </location>
</feature>
<dbReference type="HOGENOM" id="CLU_242334_0_0_1"/>
<sequence>MSKCLKFTATAVVEWDQSDERHFFTDPDARSKLTFEGRFYDDPGLCSFFQLSVPVYLQGISCSTKILLPIYPDAITALESERLPSSPAFVDKKLPGSCVYLRFRLARPICMIVPVKAKTPLTPGRHVSANVLDNLRSLAQATEMTVYVSDRKLSRDKVQTIQGKLETHRTIPQTRSAPPTHDLACLFGGTGGKIIDCSAESPPSYDQIGLPPPSLSLSDLATKPGPSSTKRHRRDSSTSEEAHSRSDIHWAVLYKKFEELEDRVQELEREKKEGAEEVDALRLELDKAAAANEELEAELFSTTERLDSLVEKVEYLQENGIDSDVEERIVDTVTDRVFERISESLTVTTSMATINYQQAKELVLQIANDHGYLPEEKLRLLPADLRRDIEEAFLKKDLMIGSSVITLAKNLYTSKARFIFELLQNADDNSYTHAAASHVDPYVSFRVHSDRVVIECNEDGFNSANLKAICSIGQSSKMGAQGYIGEKGIGFKSVFMAASKVHIQSGAFSFSFTHRPGDSGMGMISPVWEEPGEELQPHLTRITLFLHGGGDGEKHAQIQDAIATQFQELQETFLLFMRNLRSIRVAFFDDGGAKTESCTYLIKRPQTDMAILKRTWATHGSKETSEEISKHFYVVTHQATDLTMNENRTYSEAEKASGAYTTSQVVLAFPLSAESTPILEEQDLFVFLPVRKYGFNFIIQADFVTDANRQDIVTDSVRNARLMNSVAEGFCKAMLRVSKQDSLRYKWMHYLPRKQTQRTGLWEHLVKCIDTCLAATPVLYDRKGSGRLIKHLIRVKDHALDENGELLFDDGHPSKVVSRDYAEDDLDILTEYGLSYASFSTILGWIKADLAKPLGQSRMKSSTTSTSWHTRAAILLRRPFEENMKKLSQEVKKLPLLPLEGGDWVRPSNAVFFADVNRMAIPPDIGLSLISSQITNPTRLLLFKDLGTQEASVSLVREKIISSYGSSNAQPLSLAASQKHLKFLYLTDHLKTDRNTSLLGLRIYDNRGIVRRLFDKNNPIYLVNTDPYGPWEVLRPTEKGPNMGDGAPGLEVFFANEAYLKEEAVQSESDVTWATWFRDRLEVNIHIILGGKIAEYVQQHRPDKFVGALRVFHDKNGKLSRGYIDWAVGSELLYKPFMSDDTSLYIEAFFAKILKIGNCTASTYIDELQTLKASDRKDGGVVAELYRALSTLRPEMMNETKIKIRASFEANALIYVPSNDGPAWRKPAECVWSSAIKLRNRVSLGEEYKDLKGLFVDLIGVKTVDLAMAIAELESVGQKQSSMAEVRDSIWAVNSLLVDSVEAQRPEKILTLAIFPCKFPDGHIGYVPASTEFFIGDRANWNKSFGDRVRLLDFDLREVGQLLPFFSWIGLQDRYLSRCCRETTSIHGATSRALKHQIQNRAHALLRYDNPTPHMGTADITKRNLLIGAAGEVYDFGRNKCWQSSIRHYVAVHPEYSRLTQWVGQETSDIRYSDAQGKLTAYLIELGYLDASTWQGATPEYFIEVKTTTSSCKTPFFVSSKQYDRMNDVLYGDTSKVYMIFRVFHLGQQNMGCKIYVDPAAADDCGKLRFTPSTWSVVPGQLYSGSEGELNAVGIVQDQPDVLVAAVVVEAGDDFVDGSSGNSPGGGGALRDLAVAQRAAQVRLQAIVDPAVGWP</sequence>
<dbReference type="Gene3D" id="3.30.565.10">
    <property type="entry name" value="Histidine kinase-like ATPase, C-terminal domain"/>
    <property type="match status" value="1"/>
</dbReference>
<evidence type="ECO:0000256" key="2">
    <source>
        <dbReference type="SAM" id="MobiDB-lite"/>
    </source>
</evidence>
<organism evidence="4">
    <name type="scientific">Grosmannia clavigera (strain kw1407 / UAMH 11150)</name>
    <name type="common">Blue stain fungus</name>
    <name type="synonym">Graphiocladiella clavigera</name>
    <dbReference type="NCBI Taxonomy" id="655863"/>
    <lineage>
        <taxon>Eukaryota</taxon>
        <taxon>Fungi</taxon>
        <taxon>Dikarya</taxon>
        <taxon>Ascomycota</taxon>
        <taxon>Pezizomycotina</taxon>
        <taxon>Sordariomycetes</taxon>
        <taxon>Sordariomycetidae</taxon>
        <taxon>Ophiostomatales</taxon>
        <taxon>Ophiostomataceae</taxon>
        <taxon>Leptographium</taxon>
    </lineage>
</organism>
<dbReference type="NCBIfam" id="NF047352">
    <property type="entry name" value="P_loop_sacsin"/>
    <property type="match status" value="1"/>
</dbReference>
<protein>
    <submittedName>
        <fullName evidence="3">Uncharacterized protein</fullName>
    </submittedName>
</protein>
<keyword evidence="1" id="KW-0175">Coiled coil</keyword>
<keyword evidence="4" id="KW-1185">Reference proteome</keyword>
<dbReference type="SUPFAM" id="SSF55874">
    <property type="entry name" value="ATPase domain of HSP90 chaperone/DNA topoisomerase II/histidine kinase"/>
    <property type="match status" value="1"/>
</dbReference>
<dbReference type="GeneID" id="25981974"/>
<name>F0XQS7_GROCL</name>
<dbReference type="STRING" id="655863.F0XQS7"/>
<reference evidence="3 4" key="1">
    <citation type="journal article" date="2011" name="Proc. Natl. Acad. Sci. U.S.A.">
        <title>Genome and transcriptome analyses of the mountain pine beetle-fungal symbiont Grosmannia clavigera, a lodgepole pine pathogen.</title>
        <authorList>
            <person name="DiGuistini S."/>
            <person name="Wang Y."/>
            <person name="Liao N.Y."/>
            <person name="Taylor G."/>
            <person name="Tanguay P."/>
            <person name="Feau N."/>
            <person name="Henrissat B."/>
            <person name="Chan S.K."/>
            <person name="Hesse-Orce U."/>
            <person name="Alamouti S.M."/>
            <person name="Tsui C.K.M."/>
            <person name="Docking R.T."/>
            <person name="Levasseur A."/>
            <person name="Haridas S."/>
            <person name="Robertson G."/>
            <person name="Birol I."/>
            <person name="Holt R.A."/>
            <person name="Marra M.A."/>
            <person name="Hamelin R.C."/>
            <person name="Hirst M."/>
            <person name="Jones S.J.M."/>
            <person name="Bohlmann J."/>
            <person name="Breuil C."/>
        </authorList>
    </citation>
    <scope>NUCLEOTIDE SEQUENCE [LARGE SCALE GENOMIC DNA]</scope>
    <source>
        <strain evidence="4">kw1407 / UAMH 11150</strain>
    </source>
</reference>
<evidence type="ECO:0000313" key="4">
    <source>
        <dbReference type="Proteomes" id="UP000007796"/>
    </source>
</evidence>
<feature type="coiled-coil region" evidence="1">
    <location>
        <begin position="250"/>
        <end position="312"/>
    </location>
</feature>
<proteinExistence type="predicted"/>
<dbReference type="eggNOG" id="ENOG502QQIR">
    <property type="taxonomic scope" value="Eukaryota"/>
</dbReference>
<dbReference type="EMBL" id="GL629807">
    <property type="protein sequence ID" value="EFW99767.1"/>
    <property type="molecule type" value="Genomic_DNA"/>
</dbReference>
<evidence type="ECO:0000256" key="1">
    <source>
        <dbReference type="SAM" id="Coils"/>
    </source>
</evidence>
<dbReference type="InterPro" id="IPR052957">
    <property type="entry name" value="Auxin_embryo_med"/>
</dbReference>
<evidence type="ECO:0000313" key="3">
    <source>
        <dbReference type="EMBL" id="EFW99767.1"/>
    </source>
</evidence>
<dbReference type="PANTHER" id="PTHR32387:SF0">
    <property type="entry name" value="PROTEIN NO VEIN"/>
    <property type="match status" value="1"/>
</dbReference>
<dbReference type="Proteomes" id="UP000007796">
    <property type="component" value="Unassembled WGS sequence"/>
</dbReference>